<dbReference type="GO" id="GO:0008137">
    <property type="term" value="F:NADH dehydrogenase (ubiquinone) activity"/>
    <property type="evidence" value="ECO:0007669"/>
    <property type="project" value="InterPro"/>
</dbReference>
<dbReference type="OrthoDB" id="9768329at2"/>
<feature type="transmembrane region" description="Helical" evidence="7">
    <location>
        <begin position="211"/>
        <end position="236"/>
    </location>
</feature>
<dbReference type="EC" id="1.6.5.-" evidence="10"/>
<protein>
    <submittedName>
        <fullName evidence="10">NADH-quinone oxidoreductase subunit M</fullName>
        <ecNumber evidence="10">1.6.5.-</ecNumber>
    </submittedName>
</protein>
<evidence type="ECO:0000256" key="4">
    <source>
        <dbReference type="ARBA" id="ARBA00022989"/>
    </source>
</evidence>
<dbReference type="GO" id="GO:0048039">
    <property type="term" value="F:ubiquinone binding"/>
    <property type="evidence" value="ECO:0007669"/>
    <property type="project" value="TreeGrafter"/>
</dbReference>
<feature type="transmembrane region" description="Helical" evidence="7">
    <location>
        <begin position="330"/>
        <end position="349"/>
    </location>
</feature>
<feature type="transmembrane region" description="Helical" evidence="7">
    <location>
        <begin position="112"/>
        <end position="128"/>
    </location>
</feature>
<evidence type="ECO:0000259" key="8">
    <source>
        <dbReference type="Pfam" id="PF00361"/>
    </source>
</evidence>
<feature type="domain" description="NADH:quinone oxidoreductase/Mrp antiporter transmembrane" evidence="8">
    <location>
        <begin position="130"/>
        <end position="415"/>
    </location>
</feature>
<evidence type="ECO:0000313" key="10">
    <source>
        <dbReference type="EMBL" id="TNC45184.1"/>
    </source>
</evidence>
<keyword evidence="10" id="KW-0560">Oxidoreductase</keyword>
<dbReference type="GO" id="GO:0042773">
    <property type="term" value="P:ATP synthesis coupled electron transport"/>
    <property type="evidence" value="ECO:0007669"/>
    <property type="project" value="InterPro"/>
</dbReference>
<dbReference type="GO" id="GO:0016020">
    <property type="term" value="C:membrane"/>
    <property type="evidence" value="ECO:0007669"/>
    <property type="project" value="UniProtKB-SubCell"/>
</dbReference>
<keyword evidence="3 6" id="KW-0812">Transmembrane</keyword>
<comment type="caution">
    <text evidence="10">The sequence shown here is derived from an EMBL/GenBank/DDBJ whole genome shotgun (WGS) entry which is preliminary data.</text>
</comment>
<proteinExistence type="inferred from homology"/>
<feature type="transmembrane region" description="Helical" evidence="7">
    <location>
        <begin position="306"/>
        <end position="324"/>
    </location>
</feature>
<dbReference type="EMBL" id="VDFR01000069">
    <property type="protein sequence ID" value="TNC45184.1"/>
    <property type="molecule type" value="Genomic_DNA"/>
</dbReference>
<feature type="transmembrane region" description="Helical" evidence="7">
    <location>
        <begin position="171"/>
        <end position="191"/>
    </location>
</feature>
<dbReference type="EMBL" id="VDFR01000257">
    <property type="protein sequence ID" value="TNC24751.1"/>
    <property type="molecule type" value="Genomic_DNA"/>
</dbReference>
<feature type="transmembrane region" description="Helical" evidence="7">
    <location>
        <begin position="418"/>
        <end position="442"/>
    </location>
</feature>
<feature type="transmembrane region" description="Helical" evidence="7">
    <location>
        <begin position="248"/>
        <end position="272"/>
    </location>
</feature>
<comment type="similarity">
    <text evidence="2">Belongs to the complex I subunit 4 family.</text>
</comment>
<evidence type="ECO:0000256" key="5">
    <source>
        <dbReference type="ARBA" id="ARBA00023136"/>
    </source>
</evidence>
<evidence type="ECO:0000256" key="3">
    <source>
        <dbReference type="ARBA" id="ARBA00022692"/>
    </source>
</evidence>
<evidence type="ECO:0000256" key="1">
    <source>
        <dbReference type="ARBA" id="ARBA00004127"/>
    </source>
</evidence>
<evidence type="ECO:0000313" key="9">
    <source>
        <dbReference type="EMBL" id="TNC24751.1"/>
    </source>
</evidence>
<feature type="transmembrane region" description="Helical" evidence="7">
    <location>
        <begin position="469"/>
        <end position="491"/>
    </location>
</feature>
<feature type="transmembrane region" description="Helical" evidence="7">
    <location>
        <begin position="278"/>
        <end position="299"/>
    </location>
</feature>
<feature type="transmembrane region" description="Helical" evidence="7">
    <location>
        <begin position="134"/>
        <end position="151"/>
    </location>
</feature>
<evidence type="ECO:0000256" key="6">
    <source>
        <dbReference type="RuleBase" id="RU000320"/>
    </source>
</evidence>
<dbReference type="PANTHER" id="PTHR43507">
    <property type="entry name" value="NADH-UBIQUINONE OXIDOREDUCTASE CHAIN 4"/>
    <property type="match status" value="1"/>
</dbReference>
<organism evidence="10 11">
    <name type="scientific">Mumia zhuanghuii</name>
    <dbReference type="NCBI Taxonomy" id="2585211"/>
    <lineage>
        <taxon>Bacteria</taxon>
        <taxon>Bacillati</taxon>
        <taxon>Actinomycetota</taxon>
        <taxon>Actinomycetes</taxon>
        <taxon>Propionibacteriales</taxon>
        <taxon>Nocardioidaceae</taxon>
        <taxon>Mumia</taxon>
    </lineage>
</organism>
<feature type="transmembrane region" description="Helical" evidence="7">
    <location>
        <begin position="370"/>
        <end position="398"/>
    </location>
</feature>
<dbReference type="AlphaFoldDB" id="A0A5C4MIX5"/>
<name>A0A5C4MIX5_9ACTN</name>
<dbReference type="InterPro" id="IPR010227">
    <property type="entry name" value="NADH_Q_OxRdtase_chainM/4"/>
</dbReference>
<gene>
    <name evidence="10" type="ORF">FHE65_15310</name>
    <name evidence="9" type="ORF">FHE65_35135</name>
</gene>
<evidence type="ECO:0000256" key="7">
    <source>
        <dbReference type="SAM" id="Phobius"/>
    </source>
</evidence>
<dbReference type="GO" id="GO:0015990">
    <property type="term" value="P:electron transport coupled proton transport"/>
    <property type="evidence" value="ECO:0007669"/>
    <property type="project" value="TreeGrafter"/>
</dbReference>
<dbReference type="InterPro" id="IPR001750">
    <property type="entry name" value="ND/Mrp_TM"/>
</dbReference>
<keyword evidence="5 7" id="KW-0472">Membrane</keyword>
<dbReference type="PANTHER" id="PTHR43507:SF1">
    <property type="entry name" value="NADH-UBIQUINONE OXIDOREDUCTASE CHAIN 4"/>
    <property type="match status" value="1"/>
</dbReference>
<dbReference type="InterPro" id="IPR003918">
    <property type="entry name" value="NADH_UbQ_OxRdtase"/>
</dbReference>
<dbReference type="GO" id="GO:0003954">
    <property type="term" value="F:NADH dehydrogenase activity"/>
    <property type="evidence" value="ECO:0007669"/>
    <property type="project" value="TreeGrafter"/>
</dbReference>
<comment type="subcellular location">
    <subcellularLocation>
        <location evidence="1">Endomembrane system</location>
        <topology evidence="1">Multi-pass membrane protein</topology>
    </subcellularLocation>
    <subcellularLocation>
        <location evidence="6">Membrane</location>
        <topology evidence="6">Multi-pass membrane protein</topology>
    </subcellularLocation>
</comment>
<evidence type="ECO:0000256" key="2">
    <source>
        <dbReference type="ARBA" id="ARBA00009025"/>
    </source>
</evidence>
<evidence type="ECO:0000313" key="11">
    <source>
        <dbReference type="Proteomes" id="UP000306740"/>
    </source>
</evidence>
<sequence length="503" mass="52108">MNGLVVALALPAVTAGMLGLLRGMVTDRVAARAGLGASVLSGLFVLGAWLLHDGGGYASELDVTWVRTLGVHFHLGMDGISFPLLLMTTLLSALVCWALVDDPPVGDNATPALVALVMVVLSAAIGVFSSLDLLLFFVFFELALIPMWFVIARWGDPHDPVGRRVAATRFLLYTVVGSAFMLVGFVTVWALTGTLQIPELAARADVLDGGWALFAASTIALGLAVKTPIWPFHLWLPDAHAKAPTVGSVLLAAVFLKLGTYGLLRVLVSVLPGPARDLAPWLGVLGVVGIVLAALACLRQTDLKRLIAYSSVGHMGFVVLGIATLTDIGVAAAVFASVAHGVVTGLLFFNAGSLKRRFGSAEMSVLGRGLYARMPALAVVLVFAAFASLGLPGLAGFWGEMMALRGAYEAAAEAGAGLVPALAAVLLVAALVGVLLTSAYFLRLIRRTLQGVPTPHDADLDLDGSERGIAAVLVIAVLILGLAPGIVMGVVEPSIPAILGSGR</sequence>
<dbReference type="RefSeq" id="WP_139106155.1">
    <property type="nucleotide sequence ID" value="NZ_VDFR01000069.1"/>
</dbReference>
<feature type="transmembrane region" description="Helical" evidence="7">
    <location>
        <begin position="6"/>
        <end position="25"/>
    </location>
</feature>
<dbReference type="PRINTS" id="PR01437">
    <property type="entry name" value="NUOXDRDTASE4"/>
</dbReference>
<feature type="transmembrane region" description="Helical" evidence="7">
    <location>
        <begin position="80"/>
        <end position="100"/>
    </location>
</feature>
<dbReference type="Pfam" id="PF00361">
    <property type="entry name" value="Proton_antipo_M"/>
    <property type="match status" value="1"/>
</dbReference>
<dbReference type="Proteomes" id="UP000306740">
    <property type="component" value="Unassembled WGS sequence"/>
</dbReference>
<keyword evidence="4 7" id="KW-1133">Transmembrane helix</keyword>
<reference evidence="10 11" key="1">
    <citation type="submission" date="2019-05" db="EMBL/GenBank/DDBJ databases">
        <title>Mumia sp. nov., isolated from the intestinal contents of plateau pika (Ochotona curzoniae) in the Qinghai-Tibet plateau of China.</title>
        <authorList>
            <person name="Tian Z."/>
        </authorList>
    </citation>
    <scope>NUCLEOTIDE SEQUENCE [LARGE SCALE GENOMIC DNA]</scope>
    <source>
        <strain evidence="11">527</strain>
        <strain evidence="10">Z527</strain>
    </source>
</reference>
<accession>A0A5C4MIX5</accession>
<feature type="transmembrane region" description="Helical" evidence="7">
    <location>
        <begin position="32"/>
        <end position="51"/>
    </location>
</feature>
<dbReference type="NCBIfam" id="TIGR01972">
    <property type="entry name" value="NDH_I_M"/>
    <property type="match status" value="1"/>
</dbReference>
<dbReference type="GO" id="GO:0012505">
    <property type="term" value="C:endomembrane system"/>
    <property type="evidence" value="ECO:0007669"/>
    <property type="project" value="UniProtKB-SubCell"/>
</dbReference>